<dbReference type="InterPro" id="IPR057191">
    <property type="entry name" value="DUF7869"/>
</dbReference>
<keyword evidence="2" id="KW-1185">Reference proteome</keyword>
<proteinExistence type="predicted"/>
<gene>
    <name evidence="3" type="primary">LOC111107837</name>
</gene>
<dbReference type="PANTHER" id="PTHR33153">
    <property type="entry name" value="MYND-TYPE DOMAIN-CONTAINING PROTEIN"/>
    <property type="match status" value="1"/>
</dbReference>
<feature type="domain" description="DUF7869" evidence="1">
    <location>
        <begin position="368"/>
        <end position="549"/>
    </location>
</feature>
<accession>A0A8B8B686</accession>
<dbReference type="KEGG" id="cvn:111107837"/>
<organism evidence="2 3">
    <name type="scientific">Crassostrea virginica</name>
    <name type="common">Eastern oyster</name>
    <dbReference type="NCBI Taxonomy" id="6565"/>
    <lineage>
        <taxon>Eukaryota</taxon>
        <taxon>Metazoa</taxon>
        <taxon>Spiralia</taxon>
        <taxon>Lophotrochozoa</taxon>
        <taxon>Mollusca</taxon>
        <taxon>Bivalvia</taxon>
        <taxon>Autobranchia</taxon>
        <taxon>Pteriomorphia</taxon>
        <taxon>Ostreida</taxon>
        <taxon>Ostreoidea</taxon>
        <taxon>Ostreidae</taxon>
        <taxon>Crassostrea</taxon>
    </lineage>
</organism>
<sequence>MTIDICLNMQDLMSFEGECLQLTSTPRKTKKFFQKNAKLNENFPKMLDDICCSPIQKRQEISDISIYNSSFEEQIVKTKSRKPATKKHSSILLKKAIKDISLSMKERNNCRQFCLRHVTTTMMQNMRYRFWTKSFENRVEWFIDKVKERKHQRFIIDEGHKVCASCFRLLLKINRNFYYKYLNKALEGKSTASYRNARGIGMAREGAIAWLQTYQYFHADRMPDNGDMMLPFKTRKSDLYETYVAEKIQLLETSIKAAYTVSRAAFYEIWKTDFPKLKIKQTNSFSKCCTCVHIERELEKTRDPVKREKLKQMMSVHNKRQMTERRYYYKKRDLARSNPGHFMSIIIDGMDQSKTNLPHFTGRLMKGVDPNSFLKTHIQGVLNHGLDSLDLYVDINEYMHDANLVMNIILKSTYKALLKNGFLQSTLYIQADNCARENKNKFVLGFCELLVRLDIFQEVHLSFLHVGHTHEDIDASFSQLSMKLRKADAETMPQLLSLLNGANQLRGLFDIKAWLEPCLNNIKKHSKPLHFKFSKDVTQKTVMQYRANSNRPWNFTDEAILHSIPSGQPRLLLPPNFHKIEISAIRKNIEKQQYNFSGDGQYNWWLQYLDYLQLVKNNKDTMIDYAKRGAEWLIPILMNKQKPSENSNADIDGHLFEMLDRELDDHEVVLSKAKPKKSKKNPEN</sequence>
<protein>
    <submittedName>
        <fullName evidence="3">Uncharacterized protein LOC111107837 isoform X1</fullName>
    </submittedName>
</protein>
<dbReference type="GeneID" id="111107837"/>
<dbReference type="Pfam" id="PF25273">
    <property type="entry name" value="DUF7869"/>
    <property type="match status" value="1"/>
</dbReference>
<reference evidence="3" key="1">
    <citation type="submission" date="2025-08" db="UniProtKB">
        <authorList>
            <consortium name="RefSeq"/>
        </authorList>
    </citation>
    <scope>IDENTIFICATION</scope>
    <source>
        <tissue evidence="3">Whole sample</tissue>
    </source>
</reference>
<dbReference type="Proteomes" id="UP000694844">
    <property type="component" value="Chromosome 8"/>
</dbReference>
<dbReference type="AlphaFoldDB" id="A0A8B8B686"/>
<name>A0A8B8B686_CRAVI</name>
<evidence type="ECO:0000313" key="3">
    <source>
        <dbReference type="RefSeq" id="XP_022298930.1"/>
    </source>
</evidence>
<evidence type="ECO:0000259" key="1">
    <source>
        <dbReference type="Pfam" id="PF25273"/>
    </source>
</evidence>
<dbReference type="PANTHER" id="PTHR33153:SF3">
    <property type="entry name" value="TRAFFICKING PROTEIN PARTICLE COMPLEX SUBUNIT 11 DOMAIN-CONTAINING PROTEIN"/>
    <property type="match status" value="1"/>
</dbReference>
<evidence type="ECO:0000313" key="2">
    <source>
        <dbReference type="Proteomes" id="UP000694844"/>
    </source>
</evidence>
<dbReference type="RefSeq" id="XP_022298930.1">
    <property type="nucleotide sequence ID" value="XM_022443222.1"/>
</dbReference>
<dbReference type="OrthoDB" id="410478at2759"/>